<sequence>MAQRIVRLCYPYRLARRLQRPLTRRVHTQRLGPTLCGNTPLRQLTTSTTLLPVRSAASPSLTVSSISLSNSKEETVESLIAISTSHLGTHYEQQVKLTLESVGMHLARVGGANDKGVDLRGTWQLHTQTNPFKVIVQCKAEQKPVGPSRVRELLGTLTAESPGTVGVLVALNGFSPRAYDAANRGQPICLVGIGLHGGCHSFWMGPRASKSLGDIVVVKGLNGAIHVSIR</sequence>
<dbReference type="SUPFAM" id="SSF52980">
    <property type="entry name" value="Restriction endonuclease-like"/>
    <property type="match status" value="1"/>
</dbReference>
<dbReference type="Gene3D" id="3.40.1350.10">
    <property type="match status" value="1"/>
</dbReference>
<proteinExistence type="predicted"/>
<accession>A0ABQ8EVH0</accession>
<evidence type="ECO:0000256" key="1">
    <source>
        <dbReference type="ARBA" id="ARBA00004173"/>
    </source>
</evidence>
<keyword evidence="2" id="KW-0496">Mitochondrion</keyword>
<dbReference type="Proteomes" id="UP001648503">
    <property type="component" value="Unassembled WGS sequence"/>
</dbReference>
<evidence type="ECO:0000313" key="4">
    <source>
        <dbReference type="EMBL" id="KAH6587210.1"/>
    </source>
</evidence>
<comment type="caution">
    <text evidence="4">The sequence shown here is derived from an EMBL/GenBank/DDBJ whole genome shotgun (WGS) entry which is preliminary data.</text>
</comment>
<dbReference type="PANTHER" id="PTHR28133">
    <property type="entry name" value="REQUIRED FOR RESPIRATORY GROWTH PROTEIN 7, MITOCHONDRIAL"/>
    <property type="match status" value="1"/>
</dbReference>
<keyword evidence="5" id="KW-1185">Reference proteome</keyword>
<dbReference type="InterPro" id="IPR018828">
    <property type="entry name" value="RRG7"/>
</dbReference>
<dbReference type="EMBL" id="JAFCIX010000567">
    <property type="protein sequence ID" value="KAH6587210.1"/>
    <property type="molecule type" value="Genomic_DNA"/>
</dbReference>
<dbReference type="PANTHER" id="PTHR28133:SF1">
    <property type="entry name" value="REQUIRED FOR RESPIRATORY GROWTH PROTEIN 7, MITOCHONDRIAL"/>
    <property type="match status" value="1"/>
</dbReference>
<organism evidence="4 5">
    <name type="scientific">Batrachochytrium salamandrivorans</name>
    <dbReference type="NCBI Taxonomy" id="1357716"/>
    <lineage>
        <taxon>Eukaryota</taxon>
        <taxon>Fungi</taxon>
        <taxon>Fungi incertae sedis</taxon>
        <taxon>Chytridiomycota</taxon>
        <taxon>Chytridiomycota incertae sedis</taxon>
        <taxon>Chytridiomycetes</taxon>
        <taxon>Rhizophydiales</taxon>
        <taxon>Rhizophydiales incertae sedis</taxon>
        <taxon>Batrachochytrium</taxon>
    </lineage>
</organism>
<dbReference type="Pfam" id="PF04471">
    <property type="entry name" value="Mrr_cat"/>
    <property type="match status" value="1"/>
</dbReference>
<name>A0ABQ8EVH0_9FUNG</name>
<dbReference type="InterPro" id="IPR011335">
    <property type="entry name" value="Restrct_endonuc-II-like"/>
</dbReference>
<evidence type="ECO:0000256" key="2">
    <source>
        <dbReference type="ARBA" id="ARBA00023128"/>
    </source>
</evidence>
<evidence type="ECO:0000313" key="5">
    <source>
        <dbReference type="Proteomes" id="UP001648503"/>
    </source>
</evidence>
<gene>
    <name evidence="4" type="ORF">BASA50_001343</name>
</gene>
<feature type="domain" description="Restriction endonuclease type IV Mrr" evidence="3">
    <location>
        <begin position="90"/>
        <end position="191"/>
    </location>
</feature>
<reference evidence="4 5" key="1">
    <citation type="submission" date="2021-02" db="EMBL/GenBank/DDBJ databases">
        <title>Variation within the Batrachochytrium salamandrivorans European outbreak.</title>
        <authorList>
            <person name="Kelly M."/>
            <person name="Pasmans F."/>
            <person name="Shea T.P."/>
            <person name="Munoz J.F."/>
            <person name="Carranza S."/>
            <person name="Cuomo C.A."/>
            <person name="Martel A."/>
        </authorList>
    </citation>
    <scope>NUCLEOTIDE SEQUENCE [LARGE SCALE GENOMIC DNA]</scope>
    <source>
        <strain evidence="4 5">AMFP18/2</strain>
    </source>
</reference>
<dbReference type="InterPro" id="IPR007560">
    <property type="entry name" value="Restrct_endonuc_IV_Mrr"/>
</dbReference>
<evidence type="ECO:0000259" key="3">
    <source>
        <dbReference type="Pfam" id="PF04471"/>
    </source>
</evidence>
<comment type="subcellular location">
    <subcellularLocation>
        <location evidence="1">Mitochondrion</location>
    </subcellularLocation>
</comment>
<protein>
    <recommendedName>
        <fullName evidence="3">Restriction endonuclease type IV Mrr domain-containing protein</fullName>
    </recommendedName>
</protein>
<dbReference type="InterPro" id="IPR011856">
    <property type="entry name" value="tRNA_endonuc-like_dom_sf"/>
</dbReference>